<reference evidence="2 3" key="1">
    <citation type="journal article" date="2019" name="Commun. Biol.">
        <title>The bagworm genome reveals a unique fibroin gene that provides high tensile strength.</title>
        <authorList>
            <person name="Kono N."/>
            <person name="Nakamura H."/>
            <person name="Ohtoshi R."/>
            <person name="Tomita M."/>
            <person name="Numata K."/>
            <person name="Arakawa K."/>
        </authorList>
    </citation>
    <scope>NUCLEOTIDE SEQUENCE [LARGE SCALE GENOMIC DNA]</scope>
</reference>
<dbReference type="Proteomes" id="UP000299102">
    <property type="component" value="Unassembled WGS sequence"/>
</dbReference>
<dbReference type="AlphaFoldDB" id="A0A4C1X7E4"/>
<name>A0A4C1X7E4_EUMVA</name>
<evidence type="ECO:0000256" key="1">
    <source>
        <dbReference type="SAM" id="MobiDB-lite"/>
    </source>
</evidence>
<gene>
    <name evidence="2" type="ORF">EVAR_48685_1</name>
</gene>
<organism evidence="2 3">
    <name type="scientific">Eumeta variegata</name>
    <name type="common">Bagworm moth</name>
    <name type="synonym">Eumeta japonica</name>
    <dbReference type="NCBI Taxonomy" id="151549"/>
    <lineage>
        <taxon>Eukaryota</taxon>
        <taxon>Metazoa</taxon>
        <taxon>Ecdysozoa</taxon>
        <taxon>Arthropoda</taxon>
        <taxon>Hexapoda</taxon>
        <taxon>Insecta</taxon>
        <taxon>Pterygota</taxon>
        <taxon>Neoptera</taxon>
        <taxon>Endopterygota</taxon>
        <taxon>Lepidoptera</taxon>
        <taxon>Glossata</taxon>
        <taxon>Ditrysia</taxon>
        <taxon>Tineoidea</taxon>
        <taxon>Psychidae</taxon>
        <taxon>Oiketicinae</taxon>
        <taxon>Eumeta</taxon>
    </lineage>
</organism>
<feature type="region of interest" description="Disordered" evidence="1">
    <location>
        <begin position="84"/>
        <end position="111"/>
    </location>
</feature>
<comment type="caution">
    <text evidence="2">The sequence shown here is derived from an EMBL/GenBank/DDBJ whole genome shotgun (WGS) entry which is preliminary data.</text>
</comment>
<accession>A0A4C1X7E4</accession>
<evidence type="ECO:0000313" key="2">
    <source>
        <dbReference type="EMBL" id="GBP59716.1"/>
    </source>
</evidence>
<evidence type="ECO:0000313" key="3">
    <source>
        <dbReference type="Proteomes" id="UP000299102"/>
    </source>
</evidence>
<feature type="compositionally biased region" description="Polar residues" evidence="1">
    <location>
        <begin position="84"/>
        <end position="94"/>
    </location>
</feature>
<sequence length="111" mass="11813">MSVIKQSLQSKGCLATHIQTATGPAVRVFRARSAGSFASTRNLIKFALNEAPARVYVARGYGTEFEARPPAGVTAPHTCFTTSTTERIQPSGTPAFTGVESEKEPPTTTLK</sequence>
<protein>
    <submittedName>
        <fullName evidence="2">Uncharacterized protein</fullName>
    </submittedName>
</protein>
<dbReference type="EMBL" id="BGZK01000768">
    <property type="protein sequence ID" value="GBP59716.1"/>
    <property type="molecule type" value="Genomic_DNA"/>
</dbReference>
<keyword evidence="3" id="KW-1185">Reference proteome</keyword>
<proteinExistence type="predicted"/>